<dbReference type="EMBL" id="BGPR01254968">
    <property type="protein sequence ID" value="GBM53923.1"/>
    <property type="molecule type" value="Genomic_DNA"/>
</dbReference>
<sequence length="155" mass="16923">MNQTRCIHPSNTTQGHSRPKHPPKRDTTAAPATLSLQNHLQGAEPGVTNGLNPFVEAGFIHLGVEPGGVEPSKDKRGVSRSAPSRSRKGKSHPDLSVAMVIQIRVLEERLFLLSRSSPQFGRPGEEVVVVRCPRSGMSSLVEQGWRKGLSVPCWY</sequence>
<keyword evidence="3" id="KW-1185">Reference proteome</keyword>
<gene>
    <name evidence="2" type="ORF">AVEN_192613_1</name>
</gene>
<name>A0A4Y2GK01_ARAVE</name>
<dbReference type="Proteomes" id="UP000499080">
    <property type="component" value="Unassembled WGS sequence"/>
</dbReference>
<evidence type="ECO:0000313" key="2">
    <source>
        <dbReference type="EMBL" id="GBM53923.1"/>
    </source>
</evidence>
<comment type="caution">
    <text evidence="2">The sequence shown here is derived from an EMBL/GenBank/DDBJ whole genome shotgun (WGS) entry which is preliminary data.</text>
</comment>
<dbReference type="AlphaFoldDB" id="A0A4Y2GK01"/>
<proteinExistence type="predicted"/>
<feature type="compositionally biased region" description="Polar residues" evidence="1">
    <location>
        <begin position="1"/>
        <end position="16"/>
    </location>
</feature>
<evidence type="ECO:0000256" key="1">
    <source>
        <dbReference type="SAM" id="MobiDB-lite"/>
    </source>
</evidence>
<organism evidence="2 3">
    <name type="scientific">Araneus ventricosus</name>
    <name type="common">Orbweaver spider</name>
    <name type="synonym">Epeira ventricosa</name>
    <dbReference type="NCBI Taxonomy" id="182803"/>
    <lineage>
        <taxon>Eukaryota</taxon>
        <taxon>Metazoa</taxon>
        <taxon>Ecdysozoa</taxon>
        <taxon>Arthropoda</taxon>
        <taxon>Chelicerata</taxon>
        <taxon>Arachnida</taxon>
        <taxon>Araneae</taxon>
        <taxon>Araneomorphae</taxon>
        <taxon>Entelegynae</taxon>
        <taxon>Araneoidea</taxon>
        <taxon>Araneidae</taxon>
        <taxon>Araneus</taxon>
    </lineage>
</organism>
<reference evidence="2 3" key="1">
    <citation type="journal article" date="2019" name="Sci. Rep.">
        <title>Orb-weaving spider Araneus ventricosus genome elucidates the spidroin gene catalogue.</title>
        <authorList>
            <person name="Kono N."/>
            <person name="Nakamura H."/>
            <person name="Ohtoshi R."/>
            <person name="Moran D.A.P."/>
            <person name="Shinohara A."/>
            <person name="Yoshida Y."/>
            <person name="Fujiwara M."/>
            <person name="Mori M."/>
            <person name="Tomita M."/>
            <person name="Arakawa K."/>
        </authorList>
    </citation>
    <scope>NUCLEOTIDE SEQUENCE [LARGE SCALE GENOMIC DNA]</scope>
</reference>
<feature type="region of interest" description="Disordered" evidence="1">
    <location>
        <begin position="65"/>
        <end position="94"/>
    </location>
</feature>
<protein>
    <submittedName>
        <fullName evidence="2">Uncharacterized protein</fullName>
    </submittedName>
</protein>
<accession>A0A4Y2GK01</accession>
<feature type="region of interest" description="Disordered" evidence="1">
    <location>
        <begin position="1"/>
        <end position="28"/>
    </location>
</feature>
<evidence type="ECO:0000313" key="3">
    <source>
        <dbReference type="Proteomes" id="UP000499080"/>
    </source>
</evidence>